<reference evidence="1" key="1">
    <citation type="submission" date="2021-01" db="EMBL/GenBank/DDBJ databases">
        <title>Genome Sequencing of Type Strains.</title>
        <authorList>
            <person name="Lemaire J.F."/>
            <person name="Inderbitzin P."/>
            <person name="Collins S.B."/>
            <person name="Wespe N."/>
            <person name="Knight-Connoni V."/>
        </authorList>
    </citation>
    <scope>NUCLEOTIDE SEQUENCE</scope>
    <source>
        <strain evidence="1">DSM 14562</strain>
    </source>
</reference>
<dbReference type="Proteomes" id="UP000704529">
    <property type="component" value="Unassembled WGS sequence"/>
</dbReference>
<evidence type="ECO:0000313" key="2">
    <source>
        <dbReference type="Proteomes" id="UP000704529"/>
    </source>
</evidence>
<dbReference type="AlphaFoldDB" id="A0AA41DAX5"/>
<feature type="non-terminal residue" evidence="1">
    <location>
        <position position="1"/>
    </location>
</feature>
<name>A0AA41DAX5_9SPHN</name>
<proteinExistence type="predicted"/>
<protein>
    <submittedName>
        <fullName evidence="1">Site-specific DNA-methyltransferase</fullName>
    </submittedName>
</protein>
<comment type="caution">
    <text evidence="1">The sequence shown here is derived from an EMBL/GenBank/DDBJ whole genome shotgun (WGS) entry which is preliminary data.</text>
</comment>
<accession>A0AA41DAX5</accession>
<evidence type="ECO:0000313" key="1">
    <source>
        <dbReference type="EMBL" id="MBN3556796.1"/>
    </source>
</evidence>
<sequence length="66" mass="7577">RIWRETVRAEGSVLSVFGLEVSMHMMGSVLLNGPSCFCWTLWDYVLYGALKRIDAMPQTWLLATLR</sequence>
<organism evidence="1 2">
    <name type="scientific">Sphingomonas yabuuchiae</name>
    <dbReference type="NCBI Taxonomy" id="172044"/>
    <lineage>
        <taxon>Bacteria</taxon>
        <taxon>Pseudomonadati</taxon>
        <taxon>Pseudomonadota</taxon>
        <taxon>Alphaproteobacteria</taxon>
        <taxon>Sphingomonadales</taxon>
        <taxon>Sphingomonadaceae</taxon>
        <taxon>Sphingomonas</taxon>
    </lineage>
</organism>
<gene>
    <name evidence="1" type="ORF">JYA60_00870</name>
</gene>
<dbReference type="EMBL" id="JAFHKU010000071">
    <property type="protein sequence ID" value="MBN3556796.1"/>
    <property type="molecule type" value="Genomic_DNA"/>
</dbReference>